<accession>A0ABW3SYQ8</accession>
<evidence type="ECO:0000313" key="1">
    <source>
        <dbReference type="EMBL" id="MFD1189750.1"/>
    </source>
</evidence>
<name>A0ABW3SYQ8_9CAUL</name>
<dbReference type="Proteomes" id="UP001597216">
    <property type="component" value="Unassembled WGS sequence"/>
</dbReference>
<dbReference type="RefSeq" id="WP_377352685.1">
    <property type="nucleotide sequence ID" value="NZ_JBHTLQ010000006.1"/>
</dbReference>
<dbReference type="EMBL" id="JBHTLQ010000006">
    <property type="protein sequence ID" value="MFD1189750.1"/>
    <property type="molecule type" value="Genomic_DNA"/>
</dbReference>
<reference evidence="2" key="1">
    <citation type="journal article" date="2019" name="Int. J. Syst. Evol. Microbiol.">
        <title>The Global Catalogue of Microorganisms (GCM) 10K type strain sequencing project: providing services to taxonomists for standard genome sequencing and annotation.</title>
        <authorList>
            <consortium name="The Broad Institute Genomics Platform"/>
            <consortium name="The Broad Institute Genome Sequencing Center for Infectious Disease"/>
            <person name="Wu L."/>
            <person name="Ma J."/>
        </authorList>
    </citation>
    <scope>NUCLEOTIDE SEQUENCE [LARGE SCALE GENOMIC DNA]</scope>
    <source>
        <strain evidence="2">CCUG 55074</strain>
    </source>
</reference>
<organism evidence="1 2">
    <name type="scientific">Phenylobacterium conjunctum</name>
    <dbReference type="NCBI Taxonomy" id="1298959"/>
    <lineage>
        <taxon>Bacteria</taxon>
        <taxon>Pseudomonadati</taxon>
        <taxon>Pseudomonadota</taxon>
        <taxon>Alphaproteobacteria</taxon>
        <taxon>Caulobacterales</taxon>
        <taxon>Caulobacteraceae</taxon>
        <taxon>Phenylobacterium</taxon>
    </lineage>
</organism>
<keyword evidence="2" id="KW-1185">Reference proteome</keyword>
<protein>
    <submittedName>
        <fullName evidence="1">Uncharacterized protein</fullName>
    </submittedName>
</protein>
<sequence>MADYDLRAQALAARLLAPKAAGGKGQQITLVHQSAGTYDPATSQLTGAGAVTQITSGVVSEYKEKSRGGLQRIDGSLVQSGDRNIRISPVTVDGSTLAPGPQLDDTVTLATGQSYTITQVSIIAPAGLTLYYDCNIRGVT</sequence>
<gene>
    <name evidence="1" type="ORF">ACFQ27_04090</name>
</gene>
<proteinExistence type="predicted"/>
<comment type="caution">
    <text evidence="1">The sequence shown here is derived from an EMBL/GenBank/DDBJ whole genome shotgun (WGS) entry which is preliminary data.</text>
</comment>
<evidence type="ECO:0000313" key="2">
    <source>
        <dbReference type="Proteomes" id="UP001597216"/>
    </source>
</evidence>